<protein>
    <submittedName>
        <fullName evidence="4">Uncharacterized protein</fullName>
    </submittedName>
</protein>
<dbReference type="Pfam" id="PF24300">
    <property type="entry name" value="KWL1"/>
    <property type="match status" value="1"/>
</dbReference>
<organism evidence="4 5">
    <name type="scientific">Gossypium stocksii</name>
    <dbReference type="NCBI Taxonomy" id="47602"/>
    <lineage>
        <taxon>Eukaryota</taxon>
        <taxon>Viridiplantae</taxon>
        <taxon>Streptophyta</taxon>
        <taxon>Embryophyta</taxon>
        <taxon>Tracheophyta</taxon>
        <taxon>Spermatophyta</taxon>
        <taxon>Magnoliopsida</taxon>
        <taxon>eudicotyledons</taxon>
        <taxon>Gunneridae</taxon>
        <taxon>Pentapetalae</taxon>
        <taxon>rosids</taxon>
        <taxon>malvids</taxon>
        <taxon>Malvales</taxon>
        <taxon>Malvaceae</taxon>
        <taxon>Malvoideae</taxon>
        <taxon>Gossypium</taxon>
    </lineage>
</organism>
<comment type="subcellular location">
    <subcellularLocation>
        <location evidence="1">Secreted</location>
    </subcellularLocation>
</comment>
<dbReference type="PANTHER" id="PTHR33191:SF77">
    <property type="entry name" value="RIPENING-RELATED PROTEIN 1"/>
    <property type="match status" value="1"/>
</dbReference>
<dbReference type="Proteomes" id="UP000828251">
    <property type="component" value="Unassembled WGS sequence"/>
</dbReference>
<evidence type="ECO:0000256" key="1">
    <source>
        <dbReference type="ARBA" id="ARBA00004613"/>
    </source>
</evidence>
<evidence type="ECO:0000256" key="3">
    <source>
        <dbReference type="ARBA" id="ARBA00022729"/>
    </source>
</evidence>
<keyword evidence="2" id="KW-0964">Secreted</keyword>
<comment type="caution">
    <text evidence="4">The sequence shown here is derived from an EMBL/GenBank/DDBJ whole genome shotgun (WGS) entry which is preliminary data.</text>
</comment>
<dbReference type="OrthoDB" id="406505at2759"/>
<name>A0A9D3V7Z4_9ROSI</name>
<dbReference type="InterPro" id="IPR039271">
    <property type="entry name" value="Kiwellin-like"/>
</dbReference>
<accession>A0A9D3V7Z4</accession>
<evidence type="ECO:0000313" key="4">
    <source>
        <dbReference type="EMBL" id="KAH1073685.1"/>
    </source>
</evidence>
<sequence length="70" mass="7871">MSNHTKAKLTINSFKPGEDGGGLLEYDNHYHSDDDSMVAFSTGWFNHKKMCLKYINIHGPKFKPSLGKGQ</sequence>
<reference evidence="4 5" key="1">
    <citation type="journal article" date="2021" name="Plant Biotechnol. J.">
        <title>Multi-omics assisted identification of the key and species-specific regulatory components of drought-tolerant mechanisms in Gossypium stocksii.</title>
        <authorList>
            <person name="Yu D."/>
            <person name="Ke L."/>
            <person name="Zhang D."/>
            <person name="Wu Y."/>
            <person name="Sun Y."/>
            <person name="Mei J."/>
            <person name="Sun J."/>
            <person name="Sun Y."/>
        </authorList>
    </citation>
    <scope>NUCLEOTIDE SEQUENCE [LARGE SCALE GENOMIC DNA]</scope>
    <source>
        <strain evidence="5">cv. E1</strain>
        <tissue evidence="4">Leaf</tissue>
    </source>
</reference>
<evidence type="ECO:0000313" key="5">
    <source>
        <dbReference type="Proteomes" id="UP000828251"/>
    </source>
</evidence>
<evidence type="ECO:0000256" key="2">
    <source>
        <dbReference type="ARBA" id="ARBA00022525"/>
    </source>
</evidence>
<keyword evidence="3" id="KW-0732">Signal</keyword>
<proteinExistence type="predicted"/>
<dbReference type="AlphaFoldDB" id="A0A9D3V7Z4"/>
<keyword evidence="5" id="KW-1185">Reference proteome</keyword>
<gene>
    <name evidence="4" type="ORF">J1N35_026013</name>
</gene>
<dbReference type="GO" id="GO:0005576">
    <property type="term" value="C:extracellular region"/>
    <property type="evidence" value="ECO:0007669"/>
    <property type="project" value="UniProtKB-SubCell"/>
</dbReference>
<dbReference type="EMBL" id="JAIQCV010000008">
    <property type="protein sequence ID" value="KAH1073685.1"/>
    <property type="molecule type" value="Genomic_DNA"/>
</dbReference>
<dbReference type="PANTHER" id="PTHR33191">
    <property type="entry name" value="RIPENING-RELATED PROTEIN 2-RELATED"/>
    <property type="match status" value="1"/>
</dbReference>